<keyword evidence="4 5" id="KW-0472">Membrane</keyword>
<evidence type="ECO:0000256" key="4">
    <source>
        <dbReference type="ARBA" id="ARBA00023136"/>
    </source>
</evidence>
<dbReference type="GO" id="GO:0005886">
    <property type="term" value="C:plasma membrane"/>
    <property type="evidence" value="ECO:0007669"/>
    <property type="project" value="TreeGrafter"/>
</dbReference>
<sequence>MDVFAANYAWVVWLVLILIFITIEMVTLDLTFLMISLGSLGGLVSGLFGVPWWGQLVIAALLSMVLLLGIRPPLLRVLKRGGDPTLSNVDALLGQDGHIVSSTGPLAQVRLANGETWTARFSPLVEPAVFAPGERVIVIAIDGATAVVIPAERNIS</sequence>
<dbReference type="PANTHER" id="PTHR33507:SF3">
    <property type="entry name" value="INNER MEMBRANE PROTEIN YBBJ"/>
    <property type="match status" value="1"/>
</dbReference>
<feature type="domain" description="NfeD-like C-terminal" evidence="6">
    <location>
        <begin position="89"/>
        <end position="148"/>
    </location>
</feature>
<evidence type="ECO:0000259" key="6">
    <source>
        <dbReference type="Pfam" id="PF01957"/>
    </source>
</evidence>
<evidence type="ECO:0000313" key="8">
    <source>
        <dbReference type="Proteomes" id="UP001165341"/>
    </source>
</evidence>
<protein>
    <submittedName>
        <fullName evidence="7">NfeD family protein</fullName>
    </submittedName>
</protein>
<keyword evidence="3 5" id="KW-1133">Transmembrane helix</keyword>
<dbReference type="RefSeq" id="WP_134531834.1">
    <property type="nucleotide sequence ID" value="NZ_JALGAR010000001.1"/>
</dbReference>
<name>A0AA41QVT9_9MICO</name>
<evidence type="ECO:0000313" key="7">
    <source>
        <dbReference type="EMBL" id="MCI4657718.1"/>
    </source>
</evidence>
<evidence type="ECO:0000256" key="3">
    <source>
        <dbReference type="ARBA" id="ARBA00022989"/>
    </source>
</evidence>
<keyword evidence="2 5" id="KW-0812">Transmembrane</keyword>
<dbReference type="InterPro" id="IPR002810">
    <property type="entry name" value="NfeD-like_C"/>
</dbReference>
<evidence type="ECO:0000256" key="5">
    <source>
        <dbReference type="SAM" id="Phobius"/>
    </source>
</evidence>
<proteinExistence type="predicted"/>
<organism evidence="7 8">
    <name type="scientific">Cryobacterium zhongshanensis</name>
    <dbReference type="NCBI Taxonomy" id="2928153"/>
    <lineage>
        <taxon>Bacteria</taxon>
        <taxon>Bacillati</taxon>
        <taxon>Actinomycetota</taxon>
        <taxon>Actinomycetes</taxon>
        <taxon>Micrococcales</taxon>
        <taxon>Microbacteriaceae</taxon>
        <taxon>Cryobacterium</taxon>
    </lineage>
</organism>
<dbReference type="Pfam" id="PF01957">
    <property type="entry name" value="NfeD"/>
    <property type="match status" value="1"/>
</dbReference>
<dbReference type="EMBL" id="JALGAR010000001">
    <property type="protein sequence ID" value="MCI4657718.1"/>
    <property type="molecule type" value="Genomic_DNA"/>
</dbReference>
<dbReference type="PANTHER" id="PTHR33507">
    <property type="entry name" value="INNER MEMBRANE PROTEIN YBBJ"/>
    <property type="match status" value="1"/>
</dbReference>
<comment type="subcellular location">
    <subcellularLocation>
        <location evidence="1">Membrane</location>
        <topology evidence="1">Multi-pass membrane protein</topology>
    </subcellularLocation>
</comment>
<reference evidence="7" key="1">
    <citation type="submission" date="2022-03" db="EMBL/GenBank/DDBJ databases">
        <title>Cryobacterium sp. nov. strain ZS14-85, isolated from Antarctic soil.</title>
        <authorList>
            <person name="Li J."/>
            <person name="Niu G."/>
        </authorList>
    </citation>
    <scope>NUCLEOTIDE SEQUENCE</scope>
    <source>
        <strain evidence="7">ZS14-85</strain>
    </source>
</reference>
<gene>
    <name evidence="7" type="ORF">MQH31_07845</name>
</gene>
<keyword evidence="8" id="KW-1185">Reference proteome</keyword>
<dbReference type="Proteomes" id="UP001165341">
    <property type="component" value="Unassembled WGS sequence"/>
</dbReference>
<evidence type="ECO:0000256" key="2">
    <source>
        <dbReference type="ARBA" id="ARBA00022692"/>
    </source>
</evidence>
<dbReference type="Gene3D" id="2.40.50.140">
    <property type="entry name" value="Nucleic acid-binding proteins"/>
    <property type="match status" value="1"/>
</dbReference>
<comment type="caution">
    <text evidence="7">The sequence shown here is derived from an EMBL/GenBank/DDBJ whole genome shotgun (WGS) entry which is preliminary data.</text>
</comment>
<dbReference type="InterPro" id="IPR052165">
    <property type="entry name" value="Membrane_assoc_protease"/>
</dbReference>
<feature type="transmembrane region" description="Helical" evidence="5">
    <location>
        <begin position="6"/>
        <end position="23"/>
    </location>
</feature>
<evidence type="ECO:0000256" key="1">
    <source>
        <dbReference type="ARBA" id="ARBA00004141"/>
    </source>
</evidence>
<dbReference type="SUPFAM" id="SSF141322">
    <property type="entry name" value="NfeD domain-like"/>
    <property type="match status" value="1"/>
</dbReference>
<feature type="transmembrane region" description="Helical" evidence="5">
    <location>
        <begin position="53"/>
        <end position="70"/>
    </location>
</feature>
<dbReference type="AlphaFoldDB" id="A0AA41QVT9"/>
<accession>A0AA41QVT9</accession>
<dbReference type="InterPro" id="IPR012340">
    <property type="entry name" value="NA-bd_OB-fold"/>
</dbReference>